<dbReference type="FunFam" id="1.10.3810.10:FF:000001">
    <property type="entry name" value="Penicillin-binding protein 1A"/>
    <property type="match status" value="1"/>
</dbReference>
<feature type="domain" description="Glycosyl transferase family 51" evidence="19">
    <location>
        <begin position="83"/>
        <end position="260"/>
    </location>
</feature>
<dbReference type="PANTHER" id="PTHR32282">
    <property type="entry name" value="BINDING PROTEIN TRANSPEPTIDASE, PUTATIVE-RELATED"/>
    <property type="match status" value="1"/>
</dbReference>
<dbReference type="Gene3D" id="3.40.710.10">
    <property type="entry name" value="DD-peptidase/beta-lactamase superfamily"/>
    <property type="match status" value="1"/>
</dbReference>
<evidence type="ECO:0000256" key="9">
    <source>
        <dbReference type="ARBA" id="ARBA00022801"/>
    </source>
</evidence>
<dbReference type="AlphaFoldDB" id="A0A2H0VBI8"/>
<dbReference type="SUPFAM" id="SSF56601">
    <property type="entry name" value="beta-lactamase/transpeptidase-like"/>
    <property type="match status" value="1"/>
</dbReference>
<comment type="similarity">
    <text evidence="3">In the N-terminal section; belongs to the glycosyltransferase 51 family.</text>
</comment>
<dbReference type="PANTHER" id="PTHR32282:SF11">
    <property type="entry name" value="PENICILLIN-BINDING PROTEIN 1B"/>
    <property type="match status" value="1"/>
</dbReference>
<evidence type="ECO:0000256" key="7">
    <source>
        <dbReference type="ARBA" id="ARBA00022676"/>
    </source>
</evidence>
<keyword evidence="9" id="KW-0378">Hydrolase</keyword>
<dbReference type="Pfam" id="PF00905">
    <property type="entry name" value="Transpeptidase"/>
    <property type="match status" value="1"/>
</dbReference>
<keyword evidence="17" id="KW-0812">Transmembrane</keyword>
<comment type="catalytic activity">
    <reaction evidence="15">
        <text>Preferential cleavage: (Ac)2-L-Lys-D-Ala-|-D-Ala. Also transpeptidation of peptidyl-alanyl moieties that are N-acyl substituents of D-alanine.</text>
        <dbReference type="EC" id="3.4.16.4"/>
    </reaction>
</comment>
<keyword evidence="11" id="KW-0573">Peptidoglycan synthesis</keyword>
<evidence type="ECO:0000256" key="6">
    <source>
        <dbReference type="ARBA" id="ARBA00022670"/>
    </source>
</evidence>
<evidence type="ECO:0000256" key="13">
    <source>
        <dbReference type="ARBA" id="ARBA00023268"/>
    </source>
</evidence>
<evidence type="ECO:0000256" key="2">
    <source>
        <dbReference type="ARBA" id="ARBA00007090"/>
    </source>
</evidence>
<evidence type="ECO:0000256" key="5">
    <source>
        <dbReference type="ARBA" id="ARBA00022645"/>
    </source>
</evidence>
<keyword evidence="12 17" id="KW-0472">Membrane</keyword>
<gene>
    <name evidence="20" type="ORF">COT92_01110</name>
</gene>
<protein>
    <submittedName>
        <fullName evidence="20">Uncharacterized protein</fullName>
    </submittedName>
</protein>
<evidence type="ECO:0000256" key="8">
    <source>
        <dbReference type="ARBA" id="ARBA00022679"/>
    </source>
</evidence>
<evidence type="ECO:0000256" key="11">
    <source>
        <dbReference type="ARBA" id="ARBA00022984"/>
    </source>
</evidence>
<feature type="domain" description="Penicillin-binding protein transpeptidase" evidence="18">
    <location>
        <begin position="351"/>
        <end position="641"/>
    </location>
</feature>
<evidence type="ECO:0000256" key="14">
    <source>
        <dbReference type="ARBA" id="ARBA00023316"/>
    </source>
</evidence>
<evidence type="ECO:0000259" key="18">
    <source>
        <dbReference type="Pfam" id="PF00905"/>
    </source>
</evidence>
<dbReference type="GO" id="GO:0006508">
    <property type="term" value="P:proteolysis"/>
    <property type="evidence" value="ECO:0007669"/>
    <property type="project" value="UniProtKB-KW"/>
</dbReference>
<dbReference type="Pfam" id="PF17957">
    <property type="entry name" value="Big_7"/>
    <property type="match status" value="1"/>
</dbReference>
<dbReference type="GO" id="GO:0071555">
    <property type="term" value="P:cell wall organization"/>
    <property type="evidence" value="ECO:0007669"/>
    <property type="project" value="UniProtKB-KW"/>
</dbReference>
<keyword evidence="10" id="KW-0133">Cell shape</keyword>
<keyword evidence="4" id="KW-1003">Cell membrane</keyword>
<comment type="similarity">
    <text evidence="2">In the C-terminal section; belongs to the transpeptidase family.</text>
</comment>
<comment type="subcellular location">
    <subcellularLocation>
        <location evidence="1">Cell membrane</location>
    </subcellularLocation>
</comment>
<evidence type="ECO:0000256" key="17">
    <source>
        <dbReference type="SAM" id="Phobius"/>
    </source>
</evidence>
<dbReference type="Gene3D" id="2.60.40.10">
    <property type="entry name" value="Immunoglobulins"/>
    <property type="match status" value="1"/>
</dbReference>
<evidence type="ECO:0000256" key="16">
    <source>
        <dbReference type="ARBA" id="ARBA00049902"/>
    </source>
</evidence>
<reference evidence="21" key="1">
    <citation type="submission" date="2017-09" db="EMBL/GenBank/DDBJ databases">
        <title>Depth-based differentiation of microbial function through sediment-hosted aquifers and enrichment of novel symbionts in the deep terrestrial subsurface.</title>
        <authorList>
            <person name="Probst A.J."/>
            <person name="Ladd B."/>
            <person name="Jarett J.K."/>
            <person name="Geller-Mcgrath D.E."/>
            <person name="Sieber C.M.K."/>
            <person name="Emerson J.B."/>
            <person name="Anantharaman K."/>
            <person name="Thomas B.C."/>
            <person name="Malmstrom R."/>
            <person name="Stieglmeier M."/>
            <person name="Klingl A."/>
            <person name="Woyke T."/>
            <person name="Ryan C.M."/>
            <person name="Banfield J.F."/>
        </authorList>
    </citation>
    <scope>NUCLEOTIDE SEQUENCE [LARGE SCALE GENOMIC DNA]</scope>
</reference>
<dbReference type="InterPro" id="IPR036950">
    <property type="entry name" value="PBP_transglycosylase"/>
</dbReference>
<dbReference type="GO" id="GO:0008658">
    <property type="term" value="F:penicillin binding"/>
    <property type="evidence" value="ECO:0007669"/>
    <property type="project" value="InterPro"/>
</dbReference>
<evidence type="ECO:0000313" key="20">
    <source>
        <dbReference type="EMBL" id="PIR96431.1"/>
    </source>
</evidence>
<dbReference type="InterPro" id="IPR050396">
    <property type="entry name" value="Glycosyltr_51/Transpeptidase"/>
</dbReference>
<evidence type="ECO:0000256" key="12">
    <source>
        <dbReference type="ARBA" id="ARBA00023136"/>
    </source>
</evidence>
<evidence type="ECO:0000256" key="10">
    <source>
        <dbReference type="ARBA" id="ARBA00022960"/>
    </source>
</evidence>
<evidence type="ECO:0000256" key="3">
    <source>
        <dbReference type="ARBA" id="ARBA00007739"/>
    </source>
</evidence>
<dbReference type="InterPro" id="IPR012338">
    <property type="entry name" value="Beta-lactam/transpept-like"/>
</dbReference>
<comment type="catalytic activity">
    <reaction evidence="16">
        <text>[GlcNAc-(1-&gt;4)-Mur2Ac(oyl-L-Ala-gamma-D-Glu-L-Lys-D-Ala-D-Ala)](n)-di-trans,octa-cis-undecaprenyl diphosphate + beta-D-GlcNAc-(1-&gt;4)-Mur2Ac(oyl-L-Ala-gamma-D-Glu-L-Lys-D-Ala-D-Ala)-di-trans,octa-cis-undecaprenyl diphosphate = [GlcNAc-(1-&gt;4)-Mur2Ac(oyl-L-Ala-gamma-D-Glu-L-Lys-D-Ala-D-Ala)](n+1)-di-trans,octa-cis-undecaprenyl diphosphate + di-trans,octa-cis-undecaprenyl diphosphate + H(+)</text>
        <dbReference type="Rhea" id="RHEA:23708"/>
        <dbReference type="Rhea" id="RHEA-COMP:9602"/>
        <dbReference type="Rhea" id="RHEA-COMP:9603"/>
        <dbReference type="ChEBI" id="CHEBI:15378"/>
        <dbReference type="ChEBI" id="CHEBI:58405"/>
        <dbReference type="ChEBI" id="CHEBI:60033"/>
        <dbReference type="ChEBI" id="CHEBI:78435"/>
        <dbReference type="EC" id="2.4.99.28"/>
    </reaction>
</comment>
<keyword evidence="13" id="KW-0511">Multifunctional enzyme</keyword>
<dbReference type="Pfam" id="PF00912">
    <property type="entry name" value="Transgly"/>
    <property type="match status" value="1"/>
</dbReference>
<feature type="transmembrane region" description="Helical" evidence="17">
    <location>
        <begin position="35"/>
        <end position="58"/>
    </location>
</feature>
<keyword evidence="7" id="KW-0328">Glycosyltransferase</keyword>
<dbReference type="NCBIfam" id="TIGR02074">
    <property type="entry name" value="PBP_1a_fam"/>
    <property type="match status" value="1"/>
</dbReference>
<evidence type="ECO:0000313" key="21">
    <source>
        <dbReference type="Proteomes" id="UP000230922"/>
    </source>
</evidence>
<name>A0A2H0VBI8_9BACT</name>
<dbReference type="Gene3D" id="1.10.3810.10">
    <property type="entry name" value="Biosynthetic peptidoglycan transglycosylase-like"/>
    <property type="match status" value="1"/>
</dbReference>
<dbReference type="InterPro" id="IPR001264">
    <property type="entry name" value="Glyco_trans_51"/>
</dbReference>
<evidence type="ECO:0000259" key="19">
    <source>
        <dbReference type="Pfam" id="PF00912"/>
    </source>
</evidence>
<dbReference type="Proteomes" id="UP000230922">
    <property type="component" value="Unassembled WGS sequence"/>
</dbReference>
<evidence type="ECO:0000256" key="4">
    <source>
        <dbReference type="ARBA" id="ARBA00022475"/>
    </source>
</evidence>
<keyword evidence="14" id="KW-0961">Cell wall biogenesis/degradation</keyword>
<dbReference type="InterPro" id="IPR001460">
    <property type="entry name" value="PCN-bd_Tpept"/>
</dbReference>
<dbReference type="InterPro" id="IPR023346">
    <property type="entry name" value="Lysozyme-like_dom_sf"/>
</dbReference>
<keyword evidence="6" id="KW-0645">Protease</keyword>
<evidence type="ECO:0000256" key="1">
    <source>
        <dbReference type="ARBA" id="ARBA00004236"/>
    </source>
</evidence>
<dbReference type="GO" id="GO:0008360">
    <property type="term" value="P:regulation of cell shape"/>
    <property type="evidence" value="ECO:0007669"/>
    <property type="project" value="UniProtKB-KW"/>
</dbReference>
<dbReference type="EMBL" id="PFAK01000017">
    <property type="protein sequence ID" value="PIR96431.1"/>
    <property type="molecule type" value="Genomic_DNA"/>
</dbReference>
<dbReference type="GO" id="GO:0005886">
    <property type="term" value="C:plasma membrane"/>
    <property type="evidence" value="ECO:0007669"/>
    <property type="project" value="UniProtKB-SubCell"/>
</dbReference>
<dbReference type="GO" id="GO:0030288">
    <property type="term" value="C:outer membrane-bounded periplasmic space"/>
    <property type="evidence" value="ECO:0007669"/>
    <property type="project" value="TreeGrafter"/>
</dbReference>
<sequence length="953" mass="104265">MKVYTFKTKTDAGRTKIKTHIKKPKKFNRPGKKKILTWLFRLTAVGVVFTALLFLYYAKDLPDPNKLLDRQVAESTKIFDREGKLVYEIHGEVKRTQIALEQVPKYAIDATIALEDKDFYKHHGISITGILRSAVRYVINRGPSGGGGSTITQQFVKNAILSTKQTFDRKLREAILSIAIEARFEKNDILKLYLNEIPYGRNAYGIEAASEGYFGKKASELSLAESAYLAALPQAPSYYNPLGPNRESLDNRKNVALRLMREQGYITEEQEQAAKEEQVEFIKTKTALLAPHFVLMVQNYLADRYGETTLREGGLQVYTTLDSRLQEIAERVVKAGVEANTAKYNANNAGLVAIDPKTGQILAMVGSKDYFADPVPEGCAPGRDCWFEPNVNVALSPLQPGSSFKPFVYVTAFGPDYSFSPATMIMDVETNFGKFGNQDYVPQNYDNSFRGPVSIRTALAGSLNIPAVKALALVGVGNAVQTARNLGITSPLSDCGLSLVLGGCEVKLLDHVAAYSVFANGGIKHEKTSILKVLDNNDKVLEEYEENPREVLDPQAVYQLVNILSDNSARAFVFGLNNNLTLPGRPVAAKTGTTQKYHDGWTVGFTPSLAAGVWAGNNDGTFMKAPAGGSTVAAPIWHAFMTEALADTPAENFSIPKGVNRTIVDSVSGKLPTQYSPSTKEEVFADYNTPTEYDDVHIVVPIDSATGLPATVSTPQNRIYYQPYTVLHSEQPSNPDWENPVKNWAIAHGYLYPPFETITNPENGQNNNGESPQISIIKPLENDIVSGPPYNISVIASSANGIGKVELFIDGNLYKTLTAQPYEFFINQNISGGKHTLAAKATDLFGRTSDTSVSVVFGENAPLNLTEPSSNSLVIFPITLAAKSPKFYSGVTFYYIDGDGDVNTIGKAGSSENIDGVYRYSLNWKDPLAGGQYKIFAKTETGQESDKVTITVP</sequence>
<dbReference type="GO" id="GO:0008955">
    <property type="term" value="F:peptidoglycan glycosyltransferase activity"/>
    <property type="evidence" value="ECO:0007669"/>
    <property type="project" value="UniProtKB-EC"/>
</dbReference>
<dbReference type="GO" id="GO:0009002">
    <property type="term" value="F:serine-type D-Ala-D-Ala carboxypeptidase activity"/>
    <property type="evidence" value="ECO:0007669"/>
    <property type="project" value="UniProtKB-EC"/>
</dbReference>
<proteinExistence type="inferred from homology"/>
<accession>A0A2H0VBI8</accession>
<comment type="caution">
    <text evidence="20">The sequence shown here is derived from an EMBL/GenBank/DDBJ whole genome shotgun (WGS) entry which is preliminary data.</text>
</comment>
<dbReference type="GO" id="GO:0009252">
    <property type="term" value="P:peptidoglycan biosynthetic process"/>
    <property type="evidence" value="ECO:0007669"/>
    <property type="project" value="UniProtKB-KW"/>
</dbReference>
<organism evidence="20 21">
    <name type="scientific">Candidatus Doudnabacteria bacterium CG10_big_fil_rev_8_21_14_0_10_42_18</name>
    <dbReference type="NCBI Taxonomy" id="1974552"/>
    <lineage>
        <taxon>Bacteria</taxon>
        <taxon>Candidatus Doudnaibacteriota</taxon>
    </lineage>
</organism>
<keyword evidence="17" id="KW-1133">Transmembrane helix</keyword>
<keyword evidence="8" id="KW-0808">Transferase</keyword>
<dbReference type="SUPFAM" id="SSF53955">
    <property type="entry name" value="Lysozyme-like"/>
    <property type="match status" value="1"/>
</dbReference>
<dbReference type="InterPro" id="IPR013783">
    <property type="entry name" value="Ig-like_fold"/>
</dbReference>
<evidence type="ECO:0000256" key="15">
    <source>
        <dbReference type="ARBA" id="ARBA00034000"/>
    </source>
</evidence>
<keyword evidence="5" id="KW-0121">Carboxypeptidase</keyword>